<comment type="caution">
    <text evidence="1">The sequence shown here is derived from an EMBL/GenBank/DDBJ whole genome shotgun (WGS) entry which is preliminary data.</text>
</comment>
<gene>
    <name evidence="1" type="ORF">BU25DRAFT_86537</name>
</gene>
<sequence length="398" mass="45617">MTEDPSYGLPGLTTIDEEVPFKYEKIKRLSVILRPLDSITRITASKWATRGWTYQEGYLSRKRIFFTNKNDHFICNASTTSAALHRFLPRAGQRPRPLKVYSEVSDWTYRLAPFTRNLEAYSSRQLSVDSDALDAITGALNDQMVNEKPVHHLWGIPIFETDIDYDLGPLKKFSKGRIQHGTRECPVIEFLLHWNHSRPCRRRSEFPSWSFLGWAGRIDYLAWPRQTHIGEHFIVHNLQAAGHAKFALTPTGTHYLDVTTSTIPLALVDVKCPVDTTQNGYYAVARLDANTEAYVQVHWSRDPGSIRREGSTLTGALFIDERKLLKEISSTTSFVLEGNGNRYERIGSCTIFSMQLKTLPDTVRTMSGSSVIVKSWEYKEVRMQEWQKRATRERILIG</sequence>
<name>A0ACB6SF44_9PLEO</name>
<protein>
    <submittedName>
        <fullName evidence="1">Uncharacterized protein</fullName>
    </submittedName>
</protein>
<accession>A0ACB6SF44</accession>
<evidence type="ECO:0000313" key="1">
    <source>
        <dbReference type="EMBL" id="KAF2632946.1"/>
    </source>
</evidence>
<evidence type="ECO:0000313" key="2">
    <source>
        <dbReference type="Proteomes" id="UP000799754"/>
    </source>
</evidence>
<keyword evidence="2" id="KW-1185">Reference proteome</keyword>
<reference evidence="1" key="1">
    <citation type="journal article" date="2020" name="Stud. Mycol.">
        <title>101 Dothideomycetes genomes: a test case for predicting lifestyles and emergence of pathogens.</title>
        <authorList>
            <person name="Haridas S."/>
            <person name="Albert R."/>
            <person name="Binder M."/>
            <person name="Bloem J."/>
            <person name="Labutti K."/>
            <person name="Salamov A."/>
            <person name="Andreopoulos B."/>
            <person name="Baker S."/>
            <person name="Barry K."/>
            <person name="Bills G."/>
            <person name="Bluhm B."/>
            <person name="Cannon C."/>
            <person name="Castanera R."/>
            <person name="Culley D."/>
            <person name="Daum C."/>
            <person name="Ezra D."/>
            <person name="Gonzalez J."/>
            <person name="Henrissat B."/>
            <person name="Kuo A."/>
            <person name="Liang C."/>
            <person name="Lipzen A."/>
            <person name="Lutzoni F."/>
            <person name="Magnuson J."/>
            <person name="Mondo S."/>
            <person name="Nolan M."/>
            <person name="Ohm R."/>
            <person name="Pangilinan J."/>
            <person name="Park H.-J."/>
            <person name="Ramirez L."/>
            <person name="Alfaro M."/>
            <person name="Sun H."/>
            <person name="Tritt A."/>
            <person name="Yoshinaga Y."/>
            <person name="Zwiers L.-H."/>
            <person name="Turgeon B."/>
            <person name="Goodwin S."/>
            <person name="Spatafora J."/>
            <person name="Crous P."/>
            <person name="Grigoriev I."/>
        </authorList>
    </citation>
    <scope>NUCLEOTIDE SEQUENCE</scope>
    <source>
        <strain evidence="1">CBS 525.71</strain>
    </source>
</reference>
<dbReference type="EMBL" id="MU006702">
    <property type="protein sequence ID" value="KAF2632946.1"/>
    <property type="molecule type" value="Genomic_DNA"/>
</dbReference>
<dbReference type="Proteomes" id="UP000799754">
    <property type="component" value="Unassembled WGS sequence"/>
</dbReference>
<proteinExistence type="predicted"/>
<organism evidence="1 2">
    <name type="scientific">Macroventuria anomochaeta</name>
    <dbReference type="NCBI Taxonomy" id="301207"/>
    <lineage>
        <taxon>Eukaryota</taxon>
        <taxon>Fungi</taxon>
        <taxon>Dikarya</taxon>
        <taxon>Ascomycota</taxon>
        <taxon>Pezizomycotina</taxon>
        <taxon>Dothideomycetes</taxon>
        <taxon>Pleosporomycetidae</taxon>
        <taxon>Pleosporales</taxon>
        <taxon>Pleosporineae</taxon>
        <taxon>Didymellaceae</taxon>
        <taxon>Macroventuria</taxon>
    </lineage>
</organism>